<name>A0A072P5A2_9EURO</name>
<dbReference type="PANTHER" id="PTHR43355:SF2">
    <property type="entry name" value="FLAVIN REDUCTASE (NADPH)"/>
    <property type="match status" value="1"/>
</dbReference>
<evidence type="ECO:0000256" key="1">
    <source>
        <dbReference type="ARBA" id="ARBA00038376"/>
    </source>
</evidence>
<comment type="caution">
    <text evidence="3">The sequence shown here is derived from an EMBL/GenBank/DDBJ whole genome shotgun (WGS) entry which is preliminary data.</text>
</comment>
<dbReference type="GO" id="GO:0004074">
    <property type="term" value="F:biliverdin reductase [NAD(P)H] activity"/>
    <property type="evidence" value="ECO:0007669"/>
    <property type="project" value="TreeGrafter"/>
</dbReference>
<protein>
    <recommendedName>
        <fullName evidence="2">NAD(P)-binding domain-containing protein</fullName>
    </recommendedName>
</protein>
<keyword evidence="4" id="KW-1185">Reference proteome</keyword>
<dbReference type="SUPFAM" id="SSF51735">
    <property type="entry name" value="NAD(P)-binding Rossmann-fold domains"/>
    <property type="match status" value="1"/>
</dbReference>
<organism evidence="3 4">
    <name type="scientific">Exophiala aquamarina CBS 119918</name>
    <dbReference type="NCBI Taxonomy" id="1182545"/>
    <lineage>
        <taxon>Eukaryota</taxon>
        <taxon>Fungi</taxon>
        <taxon>Dikarya</taxon>
        <taxon>Ascomycota</taxon>
        <taxon>Pezizomycotina</taxon>
        <taxon>Eurotiomycetes</taxon>
        <taxon>Chaetothyriomycetidae</taxon>
        <taxon>Chaetothyriales</taxon>
        <taxon>Herpotrichiellaceae</taxon>
        <taxon>Exophiala</taxon>
    </lineage>
</organism>
<dbReference type="OrthoDB" id="10254221at2759"/>
<dbReference type="VEuPathDB" id="FungiDB:A1O9_09635"/>
<evidence type="ECO:0000313" key="3">
    <source>
        <dbReference type="EMBL" id="KEF54468.1"/>
    </source>
</evidence>
<dbReference type="AlphaFoldDB" id="A0A072P5A2"/>
<sequence>MPKPRHIVVLGATGMAFSSVSAALTLYVRNASRLPAAHTEADPARIRVVEGGLTDQAALEAALTDPAAPVEAVVSFLGAYPTLSAFLLRTKTTPIADSFPILFAAMKKTSVKRILALSTPAWLVKEQQTGPKGAEGETVEFDKFPWSWWLAMKVPPLLIPQGHKEMEQIARRVVEEGQSGGWGLKWTVFRVPHLNAGGADERVSAGIFGHGFVGTRELSRKSMVNWVLEEVEAGEWINKAPAIGNY</sequence>
<dbReference type="GeneID" id="25284543"/>
<dbReference type="PANTHER" id="PTHR43355">
    <property type="entry name" value="FLAVIN REDUCTASE (NADPH)"/>
    <property type="match status" value="1"/>
</dbReference>
<comment type="similarity">
    <text evidence="1">Belongs to the avfA family.</text>
</comment>
<dbReference type="EMBL" id="AMGV01000010">
    <property type="protein sequence ID" value="KEF54468.1"/>
    <property type="molecule type" value="Genomic_DNA"/>
</dbReference>
<evidence type="ECO:0000313" key="4">
    <source>
        <dbReference type="Proteomes" id="UP000027920"/>
    </source>
</evidence>
<dbReference type="InterPro" id="IPR036291">
    <property type="entry name" value="NAD(P)-bd_dom_sf"/>
</dbReference>
<dbReference type="InterPro" id="IPR051606">
    <property type="entry name" value="Polyketide_Oxido-like"/>
</dbReference>
<gene>
    <name evidence="3" type="ORF">A1O9_09635</name>
</gene>
<dbReference type="STRING" id="1182545.A0A072P5A2"/>
<dbReference type="Pfam" id="PF13460">
    <property type="entry name" value="NAD_binding_10"/>
    <property type="match status" value="1"/>
</dbReference>
<feature type="domain" description="NAD(P)-binding" evidence="2">
    <location>
        <begin position="22"/>
        <end position="230"/>
    </location>
</feature>
<dbReference type="GO" id="GO:0042602">
    <property type="term" value="F:riboflavin reductase (NADPH) activity"/>
    <property type="evidence" value="ECO:0007669"/>
    <property type="project" value="TreeGrafter"/>
</dbReference>
<dbReference type="Gene3D" id="3.40.50.720">
    <property type="entry name" value="NAD(P)-binding Rossmann-like Domain"/>
    <property type="match status" value="1"/>
</dbReference>
<reference evidence="3 4" key="1">
    <citation type="submission" date="2013-03" db="EMBL/GenBank/DDBJ databases">
        <title>The Genome Sequence of Exophiala aquamarina CBS 119918.</title>
        <authorList>
            <consortium name="The Broad Institute Genomics Platform"/>
            <person name="Cuomo C."/>
            <person name="de Hoog S."/>
            <person name="Gorbushina A."/>
            <person name="Walker B."/>
            <person name="Young S.K."/>
            <person name="Zeng Q."/>
            <person name="Gargeya S."/>
            <person name="Fitzgerald M."/>
            <person name="Haas B."/>
            <person name="Abouelleil A."/>
            <person name="Allen A.W."/>
            <person name="Alvarado L."/>
            <person name="Arachchi H.M."/>
            <person name="Berlin A.M."/>
            <person name="Chapman S.B."/>
            <person name="Gainer-Dewar J."/>
            <person name="Goldberg J."/>
            <person name="Griggs A."/>
            <person name="Gujja S."/>
            <person name="Hansen M."/>
            <person name="Howarth C."/>
            <person name="Imamovic A."/>
            <person name="Ireland A."/>
            <person name="Larimer J."/>
            <person name="McCowan C."/>
            <person name="Murphy C."/>
            <person name="Pearson M."/>
            <person name="Poon T.W."/>
            <person name="Priest M."/>
            <person name="Roberts A."/>
            <person name="Saif S."/>
            <person name="Shea T."/>
            <person name="Sisk P."/>
            <person name="Sykes S."/>
            <person name="Wortman J."/>
            <person name="Nusbaum C."/>
            <person name="Birren B."/>
        </authorList>
    </citation>
    <scope>NUCLEOTIDE SEQUENCE [LARGE SCALE GENOMIC DNA]</scope>
    <source>
        <strain evidence="3 4">CBS 119918</strain>
    </source>
</reference>
<dbReference type="HOGENOM" id="CLU_025711_4_3_1"/>
<dbReference type="InterPro" id="IPR016040">
    <property type="entry name" value="NAD(P)-bd_dom"/>
</dbReference>
<accession>A0A072P5A2</accession>
<dbReference type="RefSeq" id="XP_013257058.1">
    <property type="nucleotide sequence ID" value="XM_013401604.1"/>
</dbReference>
<proteinExistence type="inferred from homology"/>
<dbReference type="Proteomes" id="UP000027920">
    <property type="component" value="Unassembled WGS sequence"/>
</dbReference>
<evidence type="ECO:0000259" key="2">
    <source>
        <dbReference type="Pfam" id="PF13460"/>
    </source>
</evidence>